<dbReference type="RefSeq" id="WP_066393450.1">
    <property type="nucleotide sequence ID" value="NZ_CP015378.1"/>
</dbReference>
<dbReference type="Gene3D" id="3.40.50.720">
    <property type="entry name" value="NAD(P)-binding Rossmann-like Domain"/>
    <property type="match status" value="1"/>
</dbReference>
<evidence type="ECO:0000256" key="13">
    <source>
        <dbReference type="ARBA" id="ARBA00023316"/>
    </source>
</evidence>
<dbReference type="EC" id="6.3.2.9" evidence="5 17"/>
<organism evidence="21 22">
    <name type="scientific">Fictibacillus phosphorivorans</name>
    <dbReference type="NCBI Taxonomy" id="1221500"/>
    <lineage>
        <taxon>Bacteria</taxon>
        <taxon>Bacillati</taxon>
        <taxon>Bacillota</taxon>
        <taxon>Bacilli</taxon>
        <taxon>Bacillales</taxon>
        <taxon>Fictibacillaceae</taxon>
        <taxon>Fictibacillus</taxon>
    </lineage>
</organism>
<evidence type="ECO:0000256" key="15">
    <source>
        <dbReference type="ARBA" id="ARBA00032324"/>
    </source>
</evidence>
<comment type="catalytic activity">
    <reaction evidence="16 17 18">
        <text>UDP-N-acetyl-alpha-D-muramoyl-L-alanine + D-glutamate + ATP = UDP-N-acetyl-alpha-D-muramoyl-L-alanyl-D-glutamate + ADP + phosphate + H(+)</text>
        <dbReference type="Rhea" id="RHEA:16429"/>
        <dbReference type="ChEBI" id="CHEBI:15378"/>
        <dbReference type="ChEBI" id="CHEBI:29986"/>
        <dbReference type="ChEBI" id="CHEBI:30616"/>
        <dbReference type="ChEBI" id="CHEBI:43474"/>
        <dbReference type="ChEBI" id="CHEBI:83898"/>
        <dbReference type="ChEBI" id="CHEBI:83900"/>
        <dbReference type="ChEBI" id="CHEBI:456216"/>
        <dbReference type="EC" id="6.3.2.9"/>
    </reaction>
</comment>
<name>A0A160IL53_9BACL</name>
<dbReference type="Gene3D" id="3.40.1190.10">
    <property type="entry name" value="Mur-like, catalytic domain"/>
    <property type="match status" value="1"/>
</dbReference>
<evidence type="ECO:0000256" key="10">
    <source>
        <dbReference type="ARBA" id="ARBA00022840"/>
    </source>
</evidence>
<dbReference type="InterPro" id="IPR005762">
    <property type="entry name" value="MurD"/>
</dbReference>
<evidence type="ECO:0000256" key="6">
    <source>
        <dbReference type="ARBA" id="ARBA00015655"/>
    </source>
</evidence>
<dbReference type="Pfam" id="PF08245">
    <property type="entry name" value="Mur_ligase_M"/>
    <property type="match status" value="1"/>
</dbReference>
<accession>A0A160IL53</accession>
<evidence type="ECO:0000259" key="19">
    <source>
        <dbReference type="Pfam" id="PF02875"/>
    </source>
</evidence>
<evidence type="ECO:0000256" key="11">
    <source>
        <dbReference type="ARBA" id="ARBA00022960"/>
    </source>
</evidence>
<dbReference type="InterPro" id="IPR036565">
    <property type="entry name" value="Mur-like_cat_sf"/>
</dbReference>
<evidence type="ECO:0000256" key="4">
    <source>
        <dbReference type="ARBA" id="ARBA00010416"/>
    </source>
</evidence>
<evidence type="ECO:0000256" key="14">
    <source>
        <dbReference type="ARBA" id="ARBA00030398"/>
    </source>
</evidence>
<dbReference type="AlphaFoldDB" id="A0A160IL53"/>
<dbReference type="Pfam" id="PF21799">
    <property type="entry name" value="MurD-like_N"/>
    <property type="match status" value="1"/>
</dbReference>
<evidence type="ECO:0000256" key="3">
    <source>
        <dbReference type="ARBA" id="ARBA00004752"/>
    </source>
</evidence>
<comment type="pathway">
    <text evidence="3 17 18">Cell wall biogenesis; peptidoglycan biosynthesis.</text>
</comment>
<dbReference type="SUPFAM" id="SSF51984">
    <property type="entry name" value="MurCD N-terminal domain"/>
    <property type="match status" value="1"/>
</dbReference>
<evidence type="ECO:0000256" key="7">
    <source>
        <dbReference type="ARBA" id="ARBA00022490"/>
    </source>
</evidence>
<protein>
    <recommendedName>
        <fullName evidence="6 17">UDP-N-acetylmuramoylalanine--D-glutamate ligase</fullName>
        <ecNumber evidence="5 17">6.3.2.9</ecNumber>
    </recommendedName>
    <alternativeName>
        <fullName evidence="15 17">D-glutamic acid-adding enzyme</fullName>
    </alternativeName>
    <alternativeName>
        <fullName evidence="14 17">UDP-N-acetylmuramoyl-L-alanyl-D-glutamate synthetase</fullName>
    </alternativeName>
</protein>
<evidence type="ECO:0000256" key="8">
    <source>
        <dbReference type="ARBA" id="ARBA00022598"/>
    </source>
</evidence>
<dbReference type="InterPro" id="IPR013221">
    <property type="entry name" value="Mur_ligase_cen"/>
</dbReference>
<evidence type="ECO:0000256" key="12">
    <source>
        <dbReference type="ARBA" id="ARBA00022984"/>
    </source>
</evidence>
<dbReference type="PANTHER" id="PTHR43692:SF1">
    <property type="entry name" value="UDP-N-ACETYLMURAMOYLALANINE--D-GLUTAMATE LIGASE"/>
    <property type="match status" value="1"/>
</dbReference>
<feature type="domain" description="Mur ligase central" evidence="20">
    <location>
        <begin position="117"/>
        <end position="290"/>
    </location>
</feature>
<dbReference type="Pfam" id="PF02875">
    <property type="entry name" value="Mur_ligase_C"/>
    <property type="match status" value="1"/>
</dbReference>
<comment type="similarity">
    <text evidence="4 17">Belongs to the MurCDEF family.</text>
</comment>
<keyword evidence="10 17" id="KW-0067">ATP-binding</keyword>
<dbReference type="GO" id="GO:0008360">
    <property type="term" value="P:regulation of cell shape"/>
    <property type="evidence" value="ECO:0007669"/>
    <property type="project" value="UniProtKB-KW"/>
</dbReference>
<evidence type="ECO:0000256" key="2">
    <source>
        <dbReference type="ARBA" id="ARBA00004496"/>
    </source>
</evidence>
<keyword evidence="17 18" id="KW-0132">Cell division</keyword>
<evidence type="ECO:0000256" key="5">
    <source>
        <dbReference type="ARBA" id="ARBA00012212"/>
    </source>
</evidence>
<dbReference type="GO" id="GO:0051301">
    <property type="term" value="P:cell division"/>
    <property type="evidence" value="ECO:0007669"/>
    <property type="project" value="UniProtKB-KW"/>
</dbReference>
<feature type="domain" description="Mur ligase C-terminal" evidence="19">
    <location>
        <begin position="313"/>
        <end position="426"/>
    </location>
</feature>
<evidence type="ECO:0000256" key="16">
    <source>
        <dbReference type="ARBA" id="ARBA00047632"/>
    </source>
</evidence>
<dbReference type="GO" id="GO:0071555">
    <property type="term" value="P:cell wall organization"/>
    <property type="evidence" value="ECO:0007669"/>
    <property type="project" value="UniProtKB-KW"/>
</dbReference>
<keyword evidence="8 17" id="KW-0436">Ligase</keyword>
<keyword evidence="11 17" id="KW-0133">Cell shape</keyword>
<keyword evidence="22" id="KW-1185">Reference proteome</keyword>
<comment type="subcellular location">
    <subcellularLocation>
        <location evidence="2 17 18">Cytoplasm</location>
    </subcellularLocation>
</comment>
<dbReference type="SUPFAM" id="SSF53244">
    <property type="entry name" value="MurD-like peptide ligases, peptide-binding domain"/>
    <property type="match status" value="1"/>
</dbReference>
<dbReference type="PANTHER" id="PTHR43692">
    <property type="entry name" value="UDP-N-ACETYLMURAMOYLALANINE--D-GLUTAMATE LIGASE"/>
    <property type="match status" value="1"/>
</dbReference>
<dbReference type="Proteomes" id="UP000076623">
    <property type="component" value="Chromosome"/>
</dbReference>
<feature type="binding site" evidence="17">
    <location>
        <begin position="119"/>
        <end position="125"/>
    </location>
    <ligand>
        <name>ATP</name>
        <dbReference type="ChEBI" id="CHEBI:30616"/>
    </ligand>
</feature>
<dbReference type="InterPro" id="IPR004101">
    <property type="entry name" value="Mur_ligase_C"/>
</dbReference>
<keyword evidence="12 17" id="KW-0573">Peptidoglycan synthesis</keyword>
<evidence type="ECO:0000313" key="21">
    <source>
        <dbReference type="EMBL" id="ANC76774.1"/>
    </source>
</evidence>
<keyword evidence="7 17" id="KW-0963">Cytoplasm</keyword>
<proteinExistence type="inferred from homology"/>
<evidence type="ECO:0000313" key="22">
    <source>
        <dbReference type="Proteomes" id="UP000076623"/>
    </source>
</evidence>
<evidence type="ECO:0000256" key="17">
    <source>
        <dbReference type="HAMAP-Rule" id="MF_00639"/>
    </source>
</evidence>
<sequence length="450" mass="49177">MKDTTFFKDKKILIVGLAKSGFAGAKLLHSFGAHLTVNDKSPREGNVEAEKLEKLGIEVVCGDHPLTLLDSQLDFIVKNPGIPYQNPLIDEAVKRNIPIYTEVEIAGMISDASIIAITGSNGKTTTTTLVGDMLKNSDKTPIVAGNIGTVFSEVAAESTEKDILVAELSSFQLMGTERFKPQIAVFLNLFEAHLDYHGSLDEYGKAKAKITENQDCSDYIIYNADDERVSYLMKSSKAKHIPFSVKEKYEGGVYVEDGALHFQDQKVIDLSEIVLPGKHNLSNIMAAVAASLLAGATLEQIRQVLTSFPGVKHRLQYVGELNGRRFYNDSKATNILATNAALSAFEQPVILLAGGLDRGNSFDDLLPSLKNVKAIVTFGQTADKLAETAKQAGIETIKRADNVEDAVPLAYRLSSEDDVILLSPACASWDQYKTFEQRGDMFINSVHKLK</sequence>
<dbReference type="UniPathway" id="UPA00219"/>
<dbReference type="HAMAP" id="MF_00639">
    <property type="entry name" value="MurD"/>
    <property type="match status" value="1"/>
</dbReference>
<gene>
    <name evidence="17 21" type="primary">murD</name>
    <name evidence="21" type="ORF">ABE65_008165</name>
</gene>
<dbReference type="SUPFAM" id="SSF53623">
    <property type="entry name" value="MurD-like peptide ligases, catalytic domain"/>
    <property type="match status" value="1"/>
</dbReference>
<reference evidence="21 22" key="1">
    <citation type="submission" date="2016-04" db="EMBL/GenBank/DDBJ databases">
        <title>Complete genome sequence of Fictibacillus phosphorivorans G25-29, a strain toxic to nematodes.</title>
        <authorList>
            <person name="Zheng Z."/>
        </authorList>
    </citation>
    <scope>NUCLEOTIDE SEQUENCE [LARGE SCALE GENOMIC DNA]</scope>
    <source>
        <strain evidence="21 22">G25-29</strain>
    </source>
</reference>
<evidence type="ECO:0000256" key="18">
    <source>
        <dbReference type="RuleBase" id="RU003664"/>
    </source>
</evidence>
<evidence type="ECO:0000256" key="1">
    <source>
        <dbReference type="ARBA" id="ARBA00002734"/>
    </source>
</evidence>
<evidence type="ECO:0000259" key="20">
    <source>
        <dbReference type="Pfam" id="PF08245"/>
    </source>
</evidence>
<dbReference type="KEGG" id="fpn:ABE65_008165"/>
<dbReference type="Gene3D" id="3.90.190.20">
    <property type="entry name" value="Mur ligase, C-terminal domain"/>
    <property type="match status" value="1"/>
</dbReference>
<dbReference type="GO" id="GO:0009252">
    <property type="term" value="P:peptidoglycan biosynthetic process"/>
    <property type="evidence" value="ECO:0007669"/>
    <property type="project" value="UniProtKB-UniRule"/>
</dbReference>
<keyword evidence="13 17" id="KW-0961">Cell wall biogenesis/degradation</keyword>
<keyword evidence="9 17" id="KW-0547">Nucleotide-binding</keyword>
<dbReference type="NCBIfam" id="TIGR01087">
    <property type="entry name" value="murD"/>
    <property type="match status" value="1"/>
</dbReference>
<dbReference type="InterPro" id="IPR036615">
    <property type="entry name" value="Mur_ligase_C_dom_sf"/>
</dbReference>
<comment type="function">
    <text evidence="1 17 18">Cell wall formation. Catalyzes the addition of glutamate to the nucleotide precursor UDP-N-acetylmuramoyl-L-alanine (UMA).</text>
</comment>
<evidence type="ECO:0000256" key="9">
    <source>
        <dbReference type="ARBA" id="ARBA00022741"/>
    </source>
</evidence>
<keyword evidence="17 18" id="KW-0131">Cell cycle</keyword>
<dbReference type="EMBL" id="CP015378">
    <property type="protein sequence ID" value="ANC76774.1"/>
    <property type="molecule type" value="Genomic_DNA"/>
</dbReference>
<dbReference type="STRING" id="1221500.ABE65_008165"/>
<dbReference type="GO" id="GO:0005737">
    <property type="term" value="C:cytoplasm"/>
    <property type="evidence" value="ECO:0007669"/>
    <property type="project" value="UniProtKB-SubCell"/>
</dbReference>
<dbReference type="GO" id="GO:0008764">
    <property type="term" value="F:UDP-N-acetylmuramoylalanine-D-glutamate ligase activity"/>
    <property type="evidence" value="ECO:0007669"/>
    <property type="project" value="UniProtKB-UniRule"/>
</dbReference>
<dbReference type="GO" id="GO:0005524">
    <property type="term" value="F:ATP binding"/>
    <property type="evidence" value="ECO:0007669"/>
    <property type="project" value="UniProtKB-UniRule"/>
</dbReference>